<dbReference type="AlphaFoldDB" id="X0V1S1"/>
<gene>
    <name evidence="1" type="ORF">S01H1_31983</name>
</gene>
<organism evidence="1">
    <name type="scientific">marine sediment metagenome</name>
    <dbReference type="NCBI Taxonomy" id="412755"/>
    <lineage>
        <taxon>unclassified sequences</taxon>
        <taxon>metagenomes</taxon>
        <taxon>ecological metagenomes</taxon>
    </lineage>
</organism>
<sequence>MNIQHVQWISNTLKKAPKDERREKLLRKIRETPILFAKQNNTSEQAYKKPVELYLGGKYIGDDFLEKFFEENDSIWFLEERYVDNDGIDSSILQEIGCAPFIKVRYRQSNTNGHVIIWNVHSYHERGLDGFDPECEIDGLKFALQSINVLKASIIWELSKHYYKSISGILEKATNKNYINSTKKSLYSVMGELLNEYSWLPDKQGAFHNPSEIMLSDLDDNFDKESDTAKHTAEKLGFKAEITEIHQQFLNHLPPTKRKLYEQIDRLTQMMYEE</sequence>
<accession>X0V1S1</accession>
<reference evidence="1" key="1">
    <citation type="journal article" date="2014" name="Front. Microbiol.">
        <title>High frequency of phylogenetically diverse reductive dehalogenase-homologous genes in deep subseafloor sedimentary metagenomes.</title>
        <authorList>
            <person name="Kawai M."/>
            <person name="Futagami T."/>
            <person name="Toyoda A."/>
            <person name="Takaki Y."/>
            <person name="Nishi S."/>
            <person name="Hori S."/>
            <person name="Arai W."/>
            <person name="Tsubouchi T."/>
            <person name="Morono Y."/>
            <person name="Uchiyama I."/>
            <person name="Ito T."/>
            <person name="Fujiyama A."/>
            <person name="Inagaki F."/>
            <person name="Takami H."/>
        </authorList>
    </citation>
    <scope>NUCLEOTIDE SEQUENCE</scope>
    <source>
        <strain evidence="1">Expedition CK06-06</strain>
    </source>
</reference>
<name>X0V1S1_9ZZZZ</name>
<dbReference type="EMBL" id="BARS01019773">
    <property type="protein sequence ID" value="GAF94600.1"/>
    <property type="molecule type" value="Genomic_DNA"/>
</dbReference>
<protein>
    <submittedName>
        <fullName evidence="1">Uncharacterized protein</fullName>
    </submittedName>
</protein>
<feature type="non-terminal residue" evidence="1">
    <location>
        <position position="274"/>
    </location>
</feature>
<proteinExistence type="predicted"/>
<evidence type="ECO:0000313" key="1">
    <source>
        <dbReference type="EMBL" id="GAF94600.1"/>
    </source>
</evidence>
<comment type="caution">
    <text evidence="1">The sequence shown here is derived from an EMBL/GenBank/DDBJ whole genome shotgun (WGS) entry which is preliminary data.</text>
</comment>